<feature type="compositionally biased region" description="Basic and acidic residues" evidence="1">
    <location>
        <begin position="838"/>
        <end position="858"/>
    </location>
</feature>
<dbReference type="OrthoDB" id="3937844at2759"/>
<sequence length="1122" mass="124368">MTTSFPTRTRRWIGLVLLRLIETYDDVLNHLQRSSIDLTGLGQVITTQSEDLKLVAGMIIRKMVMDGSPHARFWSTDAITLAIPEFPSEESQVWMEKFQDFVDDLHGLKFISPANEVGVLYAVAITAEDGVQCFEETGMILLLIERRNLTAITPSSPKQIMQCFDIPVTNIAKMELRKAMLHSAQGKGTGDSAPAVTMHMDSNSWTYLYDAEERYGKEMSILFRSVEDAIEAMKTIQEEQAILSSQDTNCSRRKMSSSHVLDISRSLDHREEQVDNIEPVQHSSEGVTKAKTSLVQITTAVPRPHAKASRSQMVYGLSELPIVQSPNDTIRSSTIRRRQPEKSSVLASGSSSRSKKTRYPNDSTKISKQEHTDKGDGYDVPDSPPRPRKRILKPTTTNQEDTTSAGEVQKAGILNKGGQNQGNDISGMPNPLGTKPLVPTSPHVDGVDASELLSTRGPLELVAENERVCKATSDIALSKEIDGGSVQTAGFQKSSKPAAKRILANDTLEQDVSETETNKENVYDIPPDDSQRPKKRVRRAAAKRVNYDESGELEDNNDPEYVQTKPKQQNSNRKMPATRNRPKPKSVASTSKKKQTKVDSRVTQAAYYKKAKVLGKLLSHTKPAATIISRSTEDHRSQAETDSLDSIDDGIAFQSSPSPRALFQSSPPRPKLKLTLQESPAETQPPRAREAKRIKHSRLALHIDEDIADAGIESERWSPLGLAPRTGSACVNQAASPCPAMRFAVEQSSAFRGSMAHLLNNMGADESMRGDEDIDGDDDNGQLTHSDEDALGRGNLLRPDSRPDEVIPDEIMSSNSKPKPAPPTAESRAISGHVSNHVVEKAKADARKTQEADDPFKDRTKKQPKRRPTSFTQRLTGQIEEPTKIHGFFHEQPTRGAIFLPQRLAGQVEEPTKVHQLLQGDPKRRTMSMSQHPAEHTQDFAQAPNSYGSHTIPIPHTPIPDQQMDIHDDADETLVAPEEGNVRLTKATPMNKAPPNTKAPLMAMRPSPSNSSQISSSATRVPQEQISAEQEEKMEWEASLKPHHRAVLDMLTRISRRLVRQLVDSEVALTGIIGQYERDRYALIERYTREHEAAQATYFKGIDESKKAMAQELIDKVKSLGR</sequence>
<feature type="compositionally biased region" description="Polar residues" evidence="1">
    <location>
        <begin position="485"/>
        <end position="495"/>
    </location>
</feature>
<reference evidence="2 3" key="1">
    <citation type="journal article" date="2016" name="Nat. Commun.">
        <title>Ectomycorrhizal ecology is imprinted in the genome of the dominant symbiotic fungus Cenococcum geophilum.</title>
        <authorList>
            <consortium name="DOE Joint Genome Institute"/>
            <person name="Peter M."/>
            <person name="Kohler A."/>
            <person name="Ohm R.A."/>
            <person name="Kuo A."/>
            <person name="Krutzmann J."/>
            <person name="Morin E."/>
            <person name="Arend M."/>
            <person name="Barry K.W."/>
            <person name="Binder M."/>
            <person name="Choi C."/>
            <person name="Clum A."/>
            <person name="Copeland A."/>
            <person name="Grisel N."/>
            <person name="Haridas S."/>
            <person name="Kipfer T."/>
            <person name="LaButti K."/>
            <person name="Lindquist E."/>
            <person name="Lipzen A."/>
            <person name="Maire R."/>
            <person name="Meier B."/>
            <person name="Mihaltcheva S."/>
            <person name="Molinier V."/>
            <person name="Murat C."/>
            <person name="Poggeler S."/>
            <person name="Quandt C.A."/>
            <person name="Sperisen C."/>
            <person name="Tritt A."/>
            <person name="Tisserant E."/>
            <person name="Crous P.W."/>
            <person name="Henrissat B."/>
            <person name="Nehls U."/>
            <person name="Egli S."/>
            <person name="Spatafora J.W."/>
            <person name="Grigoriev I.V."/>
            <person name="Martin F.M."/>
        </authorList>
    </citation>
    <scope>NUCLEOTIDE SEQUENCE [LARGE SCALE GENOMIC DNA]</scope>
    <source>
        <strain evidence="2 3">CBS 459.81</strain>
    </source>
</reference>
<accession>A0A8E2EAU7</accession>
<feature type="region of interest" description="Disordered" evidence="1">
    <location>
        <begin position="480"/>
        <end position="601"/>
    </location>
</feature>
<feature type="region of interest" description="Disordered" evidence="1">
    <location>
        <begin position="766"/>
        <end position="872"/>
    </location>
</feature>
<dbReference type="Proteomes" id="UP000250266">
    <property type="component" value="Unassembled WGS sequence"/>
</dbReference>
<feature type="compositionally biased region" description="Acidic residues" evidence="1">
    <location>
        <begin position="549"/>
        <end position="558"/>
    </location>
</feature>
<proteinExistence type="predicted"/>
<gene>
    <name evidence="2" type="ORF">K432DRAFT_443168</name>
</gene>
<evidence type="ECO:0000313" key="2">
    <source>
        <dbReference type="EMBL" id="OCK80430.1"/>
    </source>
</evidence>
<feature type="compositionally biased region" description="Polar residues" evidence="1">
    <location>
        <begin position="394"/>
        <end position="406"/>
    </location>
</feature>
<protein>
    <submittedName>
        <fullName evidence="2">Uncharacterized protein</fullName>
    </submittedName>
</protein>
<feature type="compositionally biased region" description="Low complexity" evidence="1">
    <location>
        <begin position="342"/>
        <end position="352"/>
    </location>
</feature>
<feature type="compositionally biased region" description="Low complexity" evidence="1">
    <location>
        <begin position="1007"/>
        <end position="1017"/>
    </location>
</feature>
<feature type="region of interest" description="Disordered" evidence="1">
    <location>
        <begin position="986"/>
        <end position="1019"/>
    </location>
</feature>
<feature type="compositionally biased region" description="Polar residues" evidence="1">
    <location>
        <begin position="653"/>
        <end position="666"/>
    </location>
</feature>
<keyword evidence="3" id="KW-1185">Reference proteome</keyword>
<dbReference type="AlphaFoldDB" id="A0A8E2EAU7"/>
<organism evidence="2 3">
    <name type="scientific">Lepidopterella palustris CBS 459.81</name>
    <dbReference type="NCBI Taxonomy" id="1314670"/>
    <lineage>
        <taxon>Eukaryota</taxon>
        <taxon>Fungi</taxon>
        <taxon>Dikarya</taxon>
        <taxon>Ascomycota</taxon>
        <taxon>Pezizomycotina</taxon>
        <taxon>Dothideomycetes</taxon>
        <taxon>Pleosporomycetidae</taxon>
        <taxon>Mytilinidiales</taxon>
        <taxon>Argynnaceae</taxon>
        <taxon>Lepidopterella</taxon>
    </lineage>
</organism>
<evidence type="ECO:0000256" key="1">
    <source>
        <dbReference type="SAM" id="MobiDB-lite"/>
    </source>
</evidence>
<dbReference type="EMBL" id="KV744960">
    <property type="protein sequence ID" value="OCK80430.1"/>
    <property type="molecule type" value="Genomic_DNA"/>
</dbReference>
<feature type="compositionally biased region" description="Basic residues" evidence="1">
    <location>
        <begin position="859"/>
        <end position="868"/>
    </location>
</feature>
<feature type="region of interest" description="Disordered" evidence="1">
    <location>
        <begin position="628"/>
        <end position="694"/>
    </location>
</feature>
<feature type="region of interest" description="Disordered" evidence="1">
    <location>
        <begin position="328"/>
        <end position="458"/>
    </location>
</feature>
<name>A0A8E2EAU7_9PEZI</name>
<feature type="compositionally biased region" description="Basic and acidic residues" evidence="1">
    <location>
        <begin position="365"/>
        <end position="377"/>
    </location>
</feature>
<feature type="compositionally biased region" description="Basic residues" evidence="1">
    <location>
        <begin position="533"/>
        <end position="542"/>
    </location>
</feature>
<evidence type="ECO:0000313" key="3">
    <source>
        <dbReference type="Proteomes" id="UP000250266"/>
    </source>
</evidence>